<feature type="region of interest" description="Disordered" evidence="1">
    <location>
        <begin position="221"/>
        <end position="258"/>
    </location>
</feature>
<dbReference type="Proteomes" id="UP001283341">
    <property type="component" value="Unassembled WGS sequence"/>
</dbReference>
<name>A0AAE0HY41_9PEZI</name>
<feature type="compositionally biased region" description="Basic and acidic residues" evidence="1">
    <location>
        <begin position="226"/>
        <end position="239"/>
    </location>
</feature>
<organism evidence="2 3">
    <name type="scientific">Apodospora peruviana</name>
    <dbReference type="NCBI Taxonomy" id="516989"/>
    <lineage>
        <taxon>Eukaryota</taxon>
        <taxon>Fungi</taxon>
        <taxon>Dikarya</taxon>
        <taxon>Ascomycota</taxon>
        <taxon>Pezizomycotina</taxon>
        <taxon>Sordariomycetes</taxon>
        <taxon>Sordariomycetidae</taxon>
        <taxon>Sordariales</taxon>
        <taxon>Lasiosphaeriaceae</taxon>
        <taxon>Apodospora</taxon>
    </lineage>
</organism>
<sequence>MVFKVSGTHRRRREIDIQMLQQQHCFVSQPVLGSLLGCPMELRALALCLATYSSRSTRSPLRDWIYHSLVSNSSVIRLRENITALQRCIPPQPAASSFRQSKPPCQKGQSYQTCLGPVLYNRLTWDPCREIRDGSKFKIRKDHLFDDNDDLDRGSWQDDWEYALLQSARHQSTGVSSTQLPDSPDGKKKRNCHTALVFPFAQAADRAPKRALGRVGNRLRKKCKRGKGDEGERESDPTKIRSIPTYCGSKPTATSSTMQTLQLPQRITIESNGELPGWSVLGWKTTSNKLEFRVCSAAMRRLGLTSRQLSTTMPSYNSLPRMQRSSIFSQPQCVAVLRSGGRCWQRHGPRPKQRPATGWWNYSRRIPVPLRKNKLSGRSSQEAEKRAEAIVDLRNQDKWIMKQGHLDICYNPACGIPRRPKDQSWINLKNKGNWENKLGVDPE</sequence>
<reference evidence="2" key="1">
    <citation type="journal article" date="2023" name="Mol. Phylogenet. Evol.">
        <title>Genome-scale phylogeny and comparative genomics of the fungal order Sordariales.</title>
        <authorList>
            <person name="Hensen N."/>
            <person name="Bonometti L."/>
            <person name="Westerberg I."/>
            <person name="Brannstrom I.O."/>
            <person name="Guillou S."/>
            <person name="Cros-Aarteil S."/>
            <person name="Calhoun S."/>
            <person name="Haridas S."/>
            <person name="Kuo A."/>
            <person name="Mondo S."/>
            <person name="Pangilinan J."/>
            <person name="Riley R."/>
            <person name="LaButti K."/>
            <person name="Andreopoulos B."/>
            <person name="Lipzen A."/>
            <person name="Chen C."/>
            <person name="Yan M."/>
            <person name="Daum C."/>
            <person name="Ng V."/>
            <person name="Clum A."/>
            <person name="Steindorff A."/>
            <person name="Ohm R.A."/>
            <person name="Martin F."/>
            <person name="Silar P."/>
            <person name="Natvig D.O."/>
            <person name="Lalanne C."/>
            <person name="Gautier V."/>
            <person name="Ament-Velasquez S.L."/>
            <person name="Kruys A."/>
            <person name="Hutchinson M.I."/>
            <person name="Powell A.J."/>
            <person name="Barry K."/>
            <person name="Miller A.N."/>
            <person name="Grigoriev I.V."/>
            <person name="Debuchy R."/>
            <person name="Gladieux P."/>
            <person name="Hiltunen Thoren M."/>
            <person name="Johannesson H."/>
        </authorList>
    </citation>
    <scope>NUCLEOTIDE SEQUENCE</scope>
    <source>
        <strain evidence="2">CBS 118394</strain>
    </source>
</reference>
<gene>
    <name evidence="2" type="ORF">B0H66DRAFT_537384</name>
</gene>
<evidence type="ECO:0000313" key="2">
    <source>
        <dbReference type="EMBL" id="KAK3314136.1"/>
    </source>
</evidence>
<keyword evidence="3" id="KW-1185">Reference proteome</keyword>
<proteinExistence type="predicted"/>
<evidence type="ECO:0000256" key="1">
    <source>
        <dbReference type="SAM" id="MobiDB-lite"/>
    </source>
</evidence>
<accession>A0AAE0HY41</accession>
<reference evidence="2" key="2">
    <citation type="submission" date="2023-06" db="EMBL/GenBank/DDBJ databases">
        <authorList>
            <consortium name="Lawrence Berkeley National Laboratory"/>
            <person name="Haridas S."/>
            <person name="Hensen N."/>
            <person name="Bonometti L."/>
            <person name="Westerberg I."/>
            <person name="Brannstrom I.O."/>
            <person name="Guillou S."/>
            <person name="Cros-Aarteil S."/>
            <person name="Calhoun S."/>
            <person name="Kuo A."/>
            <person name="Mondo S."/>
            <person name="Pangilinan J."/>
            <person name="Riley R."/>
            <person name="Labutti K."/>
            <person name="Andreopoulos B."/>
            <person name="Lipzen A."/>
            <person name="Chen C."/>
            <person name="Yanf M."/>
            <person name="Daum C."/>
            <person name="Ng V."/>
            <person name="Clum A."/>
            <person name="Steindorff A."/>
            <person name="Ohm R."/>
            <person name="Martin F."/>
            <person name="Silar P."/>
            <person name="Natvig D."/>
            <person name="Lalanne C."/>
            <person name="Gautier V."/>
            <person name="Ament-Velasquez S.L."/>
            <person name="Kruys A."/>
            <person name="Hutchinson M.I."/>
            <person name="Powell A.J."/>
            <person name="Barry K."/>
            <person name="Miller A.N."/>
            <person name="Grigoriev I.V."/>
            <person name="Debuchy R."/>
            <person name="Gladieux P."/>
            <person name="Thoren M.H."/>
            <person name="Johannesson H."/>
        </authorList>
    </citation>
    <scope>NUCLEOTIDE SEQUENCE</scope>
    <source>
        <strain evidence="2">CBS 118394</strain>
    </source>
</reference>
<dbReference type="AlphaFoldDB" id="A0AAE0HY41"/>
<comment type="caution">
    <text evidence="2">The sequence shown here is derived from an EMBL/GenBank/DDBJ whole genome shotgun (WGS) entry which is preliminary data.</text>
</comment>
<evidence type="ECO:0000313" key="3">
    <source>
        <dbReference type="Proteomes" id="UP001283341"/>
    </source>
</evidence>
<protein>
    <submittedName>
        <fullName evidence="2">Uncharacterized protein</fullName>
    </submittedName>
</protein>
<dbReference type="EMBL" id="JAUEDM010000007">
    <property type="protein sequence ID" value="KAK3314136.1"/>
    <property type="molecule type" value="Genomic_DNA"/>
</dbReference>